<evidence type="ECO:0000313" key="2">
    <source>
        <dbReference type="EMBL" id="KAK4740741.1"/>
    </source>
</evidence>
<reference evidence="2 3" key="1">
    <citation type="journal article" date="2023" name="Hortic Res">
        <title>Pangenome of water caltrop reveals structural variations and asymmetric subgenome divergence after allopolyploidization.</title>
        <authorList>
            <person name="Zhang X."/>
            <person name="Chen Y."/>
            <person name="Wang L."/>
            <person name="Yuan Y."/>
            <person name="Fang M."/>
            <person name="Shi L."/>
            <person name="Lu R."/>
            <person name="Comes H.P."/>
            <person name="Ma Y."/>
            <person name="Chen Y."/>
            <person name="Huang G."/>
            <person name="Zhou Y."/>
            <person name="Zheng Z."/>
            <person name="Qiu Y."/>
        </authorList>
    </citation>
    <scope>NUCLEOTIDE SEQUENCE [LARGE SCALE GENOMIC DNA]</scope>
    <source>
        <tissue evidence="2">Roots</tissue>
    </source>
</reference>
<accession>A0AAN7G9K0</accession>
<protein>
    <recommendedName>
        <fullName evidence="4">Light-regulated protein</fullName>
    </recommendedName>
</protein>
<keyword evidence="3" id="KW-1185">Reference proteome</keyword>
<dbReference type="Proteomes" id="UP001345219">
    <property type="component" value="Chromosome 19"/>
</dbReference>
<feature type="compositionally biased region" description="Basic and acidic residues" evidence="1">
    <location>
        <begin position="120"/>
        <end position="140"/>
    </location>
</feature>
<dbReference type="Pfam" id="PF07207">
    <property type="entry name" value="Lir1"/>
    <property type="match status" value="1"/>
</dbReference>
<dbReference type="EMBL" id="JAXIOK010000024">
    <property type="protein sequence ID" value="KAK4740741.1"/>
    <property type="molecule type" value="Genomic_DNA"/>
</dbReference>
<evidence type="ECO:0008006" key="4">
    <source>
        <dbReference type="Google" id="ProtNLM"/>
    </source>
</evidence>
<evidence type="ECO:0000256" key="1">
    <source>
        <dbReference type="SAM" id="MobiDB-lite"/>
    </source>
</evidence>
<sequence length="172" mass="19067">MQRKKISQSLSLQWTTIMILYIESFSTLHQIFSFKMQAAVFSVSQPLPVLLPAKTLGSPWNPAPRLAASPRLPRLRAMTVPPDSSSTVDYSSVTSVFPAEACETIGGEACSVNMYPEVKLSPDEDKKNPPRSASEDIDREYYDYNSPKTVFLEEACDDLGGEFCGTEYQKGV</sequence>
<dbReference type="PANTHER" id="PTHR36762:SF2">
    <property type="entry name" value="LIGHT-REGULATED PROTEIN 1, CHLOROPLASTIC"/>
    <property type="match status" value="1"/>
</dbReference>
<name>A0AAN7G9K0_9MYRT</name>
<dbReference type="PANTHER" id="PTHR36762">
    <property type="entry name" value="LIGHT-REGULATED PROTEIN 1, CHLOROPLASTIC"/>
    <property type="match status" value="1"/>
</dbReference>
<comment type="caution">
    <text evidence="2">The sequence shown here is derived from an EMBL/GenBank/DDBJ whole genome shotgun (WGS) entry which is preliminary data.</text>
</comment>
<feature type="region of interest" description="Disordered" evidence="1">
    <location>
        <begin position="119"/>
        <end position="140"/>
    </location>
</feature>
<evidence type="ECO:0000313" key="3">
    <source>
        <dbReference type="Proteomes" id="UP001345219"/>
    </source>
</evidence>
<dbReference type="InterPro" id="IPR009856">
    <property type="entry name" value="Lir1"/>
</dbReference>
<dbReference type="GO" id="GO:0009507">
    <property type="term" value="C:chloroplast"/>
    <property type="evidence" value="ECO:0007669"/>
    <property type="project" value="InterPro"/>
</dbReference>
<organism evidence="2 3">
    <name type="scientific">Trapa incisa</name>
    <dbReference type="NCBI Taxonomy" id="236973"/>
    <lineage>
        <taxon>Eukaryota</taxon>
        <taxon>Viridiplantae</taxon>
        <taxon>Streptophyta</taxon>
        <taxon>Embryophyta</taxon>
        <taxon>Tracheophyta</taxon>
        <taxon>Spermatophyta</taxon>
        <taxon>Magnoliopsida</taxon>
        <taxon>eudicotyledons</taxon>
        <taxon>Gunneridae</taxon>
        <taxon>Pentapetalae</taxon>
        <taxon>rosids</taxon>
        <taxon>malvids</taxon>
        <taxon>Myrtales</taxon>
        <taxon>Lythraceae</taxon>
        <taxon>Trapa</taxon>
    </lineage>
</organism>
<gene>
    <name evidence="2" type="ORF">SAY87_024329</name>
</gene>
<proteinExistence type="predicted"/>
<dbReference type="AlphaFoldDB" id="A0AAN7G9K0"/>